<keyword evidence="1" id="KW-1133">Transmembrane helix</keyword>
<accession>A0ABX5SKR2</accession>
<dbReference type="EMBL" id="CP037939">
    <property type="protein sequence ID" value="QBR47964.1"/>
    <property type="molecule type" value="Genomic_DNA"/>
</dbReference>
<feature type="transmembrane region" description="Helical" evidence="1">
    <location>
        <begin position="7"/>
        <end position="25"/>
    </location>
</feature>
<organism evidence="2 3">
    <name type="scientific">Leuconostoc kimchii</name>
    <dbReference type="NCBI Taxonomy" id="136609"/>
    <lineage>
        <taxon>Bacteria</taxon>
        <taxon>Bacillati</taxon>
        <taxon>Bacillota</taxon>
        <taxon>Bacilli</taxon>
        <taxon>Lactobacillales</taxon>
        <taxon>Lactobacillaceae</taxon>
        <taxon>Leuconostoc</taxon>
    </lineage>
</organism>
<gene>
    <name evidence="2" type="ORF">EW139_07430</name>
</gene>
<dbReference type="RefSeq" id="WP_013103752.1">
    <property type="nucleotide sequence ID" value="NZ_CP037939.1"/>
</dbReference>
<sequence>MQRLERVLPTFVFVVMLGSNLINASHLSVSVIFMAVIMAAISGLIIFGLIKLLTWWLLH</sequence>
<keyword evidence="3" id="KW-1185">Reference proteome</keyword>
<protein>
    <submittedName>
        <fullName evidence="2">Uncharacterized protein</fullName>
    </submittedName>
</protein>
<name>A0ABX5SKR2_9LACO</name>
<keyword evidence="1" id="KW-0472">Membrane</keyword>
<proteinExistence type="predicted"/>
<dbReference type="Proteomes" id="UP000295756">
    <property type="component" value="Chromosome"/>
</dbReference>
<evidence type="ECO:0000256" key="1">
    <source>
        <dbReference type="SAM" id="Phobius"/>
    </source>
</evidence>
<keyword evidence="1" id="KW-0812">Transmembrane</keyword>
<reference evidence="2 3" key="1">
    <citation type="submission" date="2019-03" db="EMBL/GenBank/DDBJ databases">
        <title>Complete Genome Sequence of Leuconostoc kimchii strain NKJ218 Isolated from Homemade Kimchi.</title>
        <authorList>
            <person name="Jung J.Y."/>
            <person name="Jin H.M."/>
            <person name="Jung J.-W."/>
            <person name="Lee S.-Y."/>
            <person name="Ryu B.-G."/>
            <person name="Han S.-S."/>
            <person name="Kang H.K."/>
            <person name="Choi H.W."/>
            <person name="Chung E.J."/>
            <person name="Choi K.-M."/>
        </authorList>
    </citation>
    <scope>NUCLEOTIDE SEQUENCE [LARGE SCALE GENOMIC DNA]</scope>
    <source>
        <strain evidence="2 3">NKJ218</strain>
    </source>
</reference>
<evidence type="ECO:0000313" key="3">
    <source>
        <dbReference type="Proteomes" id="UP000295756"/>
    </source>
</evidence>
<feature type="transmembrane region" description="Helical" evidence="1">
    <location>
        <begin position="31"/>
        <end position="58"/>
    </location>
</feature>
<evidence type="ECO:0000313" key="2">
    <source>
        <dbReference type="EMBL" id="QBR47964.1"/>
    </source>
</evidence>